<dbReference type="PROSITE" id="PS50977">
    <property type="entry name" value="HTH_TETR_2"/>
    <property type="match status" value="1"/>
</dbReference>
<dbReference type="Proteomes" id="UP001597186">
    <property type="component" value="Unassembled WGS sequence"/>
</dbReference>
<proteinExistence type="predicted"/>
<feature type="DNA-binding region" description="H-T-H motif" evidence="4">
    <location>
        <begin position="34"/>
        <end position="53"/>
    </location>
</feature>
<dbReference type="EMBL" id="JBHUDD010000150">
    <property type="protein sequence ID" value="MFD1510966.1"/>
    <property type="molecule type" value="Genomic_DNA"/>
</dbReference>
<keyword evidence="1" id="KW-0805">Transcription regulation</keyword>
<reference evidence="7" key="1">
    <citation type="journal article" date="2019" name="Int. J. Syst. Evol. Microbiol.">
        <title>The Global Catalogue of Microorganisms (GCM) 10K type strain sequencing project: providing services to taxonomists for standard genome sequencing and annotation.</title>
        <authorList>
            <consortium name="The Broad Institute Genomics Platform"/>
            <consortium name="The Broad Institute Genome Sequencing Center for Infectious Disease"/>
            <person name="Wu L."/>
            <person name="Ma J."/>
        </authorList>
    </citation>
    <scope>NUCLEOTIDE SEQUENCE [LARGE SCALE GENOMIC DNA]</scope>
    <source>
        <strain evidence="7">CGMCC 1.12477</strain>
    </source>
</reference>
<keyword evidence="3" id="KW-0804">Transcription</keyword>
<sequence>MAKAFSDAERDRLRAQLMAEARALFVSGGLRAVSLSRITRAAGVAKTSFYAFFPSKEALILDLLADEAPGVSARVMAPLYDPMLTAPEALSRFLEALLYEYATNPFLARLVSDPGAMEAIAARVRPEDLARKADWMERPLRHFFEARIAAGELDPLPVGTLIDLVRSVGLLAVH</sequence>
<evidence type="ECO:0000313" key="6">
    <source>
        <dbReference type="EMBL" id="MFD1510966.1"/>
    </source>
</evidence>
<dbReference type="PANTHER" id="PTHR30055">
    <property type="entry name" value="HTH-TYPE TRANSCRIPTIONAL REGULATOR RUTR"/>
    <property type="match status" value="1"/>
</dbReference>
<dbReference type="SUPFAM" id="SSF48498">
    <property type="entry name" value="Tetracyclin repressor-like, C-terminal domain"/>
    <property type="match status" value="1"/>
</dbReference>
<dbReference type="RefSeq" id="WP_379917676.1">
    <property type="nucleotide sequence ID" value="NZ_JBHUDD010000150.1"/>
</dbReference>
<dbReference type="SUPFAM" id="SSF46689">
    <property type="entry name" value="Homeodomain-like"/>
    <property type="match status" value="1"/>
</dbReference>
<dbReference type="Gene3D" id="1.10.357.10">
    <property type="entry name" value="Tetracycline Repressor, domain 2"/>
    <property type="match status" value="1"/>
</dbReference>
<gene>
    <name evidence="6" type="ORF">ACFTOW_16400</name>
</gene>
<evidence type="ECO:0000313" key="7">
    <source>
        <dbReference type="Proteomes" id="UP001597186"/>
    </source>
</evidence>
<dbReference type="PROSITE" id="PS01081">
    <property type="entry name" value="HTH_TETR_1"/>
    <property type="match status" value="1"/>
</dbReference>
<keyword evidence="2 4" id="KW-0238">DNA-binding</keyword>
<evidence type="ECO:0000256" key="4">
    <source>
        <dbReference type="PROSITE-ProRule" id="PRU00335"/>
    </source>
</evidence>
<organism evidence="6 7">
    <name type="scientific">Lacimonas salitolerans</name>
    <dbReference type="NCBI Taxonomy" id="1323750"/>
    <lineage>
        <taxon>Bacteria</taxon>
        <taxon>Pseudomonadati</taxon>
        <taxon>Pseudomonadota</taxon>
        <taxon>Alphaproteobacteria</taxon>
        <taxon>Rhodobacterales</taxon>
        <taxon>Paracoccaceae</taxon>
        <taxon>Lacimonas</taxon>
    </lineage>
</organism>
<dbReference type="InterPro" id="IPR001647">
    <property type="entry name" value="HTH_TetR"/>
</dbReference>
<dbReference type="Pfam" id="PF00440">
    <property type="entry name" value="TetR_N"/>
    <property type="match status" value="1"/>
</dbReference>
<feature type="domain" description="HTH tetR-type" evidence="5">
    <location>
        <begin position="11"/>
        <end position="71"/>
    </location>
</feature>
<dbReference type="InterPro" id="IPR009057">
    <property type="entry name" value="Homeodomain-like_sf"/>
</dbReference>
<dbReference type="PANTHER" id="PTHR30055:SF234">
    <property type="entry name" value="HTH-TYPE TRANSCRIPTIONAL REGULATOR BETI"/>
    <property type="match status" value="1"/>
</dbReference>
<comment type="caution">
    <text evidence="6">The sequence shown here is derived from an EMBL/GenBank/DDBJ whole genome shotgun (WGS) entry which is preliminary data.</text>
</comment>
<accession>A0ABW4EJZ9</accession>
<dbReference type="InterPro" id="IPR023772">
    <property type="entry name" value="DNA-bd_HTH_TetR-type_CS"/>
</dbReference>
<dbReference type="PRINTS" id="PR00455">
    <property type="entry name" value="HTHTETR"/>
</dbReference>
<evidence type="ECO:0000256" key="2">
    <source>
        <dbReference type="ARBA" id="ARBA00023125"/>
    </source>
</evidence>
<protein>
    <submittedName>
        <fullName evidence="6">TetR/AcrR family transcriptional regulator</fullName>
    </submittedName>
</protein>
<dbReference type="InterPro" id="IPR036271">
    <property type="entry name" value="Tet_transcr_reg_TetR-rel_C_sf"/>
</dbReference>
<keyword evidence="7" id="KW-1185">Reference proteome</keyword>
<evidence type="ECO:0000256" key="1">
    <source>
        <dbReference type="ARBA" id="ARBA00023015"/>
    </source>
</evidence>
<name>A0ABW4EJZ9_9RHOB</name>
<evidence type="ECO:0000259" key="5">
    <source>
        <dbReference type="PROSITE" id="PS50977"/>
    </source>
</evidence>
<dbReference type="InterPro" id="IPR050109">
    <property type="entry name" value="HTH-type_TetR-like_transc_reg"/>
</dbReference>
<evidence type="ECO:0000256" key="3">
    <source>
        <dbReference type="ARBA" id="ARBA00023163"/>
    </source>
</evidence>